<dbReference type="NCBIfam" id="TIGR00135">
    <property type="entry name" value="gatC"/>
    <property type="match status" value="1"/>
</dbReference>
<dbReference type="EMBL" id="CP047591">
    <property type="protein sequence ID" value="QHI73296.1"/>
    <property type="molecule type" value="Genomic_DNA"/>
</dbReference>
<dbReference type="GO" id="GO:0006450">
    <property type="term" value="P:regulation of translational fidelity"/>
    <property type="evidence" value="ECO:0007669"/>
    <property type="project" value="InterPro"/>
</dbReference>
<evidence type="ECO:0000256" key="5">
    <source>
        <dbReference type="ARBA" id="ARBA00047913"/>
    </source>
</evidence>
<name>A0A6P1MNP6_9FIRM</name>
<dbReference type="PANTHER" id="PTHR15004">
    <property type="entry name" value="GLUTAMYL-TRNA(GLN) AMIDOTRANSFERASE SUBUNIT C, MITOCHONDRIAL"/>
    <property type="match status" value="1"/>
</dbReference>
<gene>
    <name evidence="6 7" type="primary">gatC</name>
    <name evidence="7" type="ORF">Ami3637_13735</name>
</gene>
<dbReference type="EC" id="6.3.5.-" evidence="6"/>
<comment type="catalytic activity">
    <reaction evidence="5 6">
        <text>L-glutamyl-tRNA(Gln) + L-glutamine + ATP + H2O = L-glutaminyl-tRNA(Gln) + L-glutamate + ADP + phosphate + H(+)</text>
        <dbReference type="Rhea" id="RHEA:17521"/>
        <dbReference type="Rhea" id="RHEA-COMP:9681"/>
        <dbReference type="Rhea" id="RHEA-COMP:9684"/>
        <dbReference type="ChEBI" id="CHEBI:15377"/>
        <dbReference type="ChEBI" id="CHEBI:15378"/>
        <dbReference type="ChEBI" id="CHEBI:29985"/>
        <dbReference type="ChEBI" id="CHEBI:30616"/>
        <dbReference type="ChEBI" id="CHEBI:43474"/>
        <dbReference type="ChEBI" id="CHEBI:58359"/>
        <dbReference type="ChEBI" id="CHEBI:78520"/>
        <dbReference type="ChEBI" id="CHEBI:78521"/>
        <dbReference type="ChEBI" id="CHEBI:456216"/>
    </reaction>
</comment>
<dbReference type="GO" id="GO:0006412">
    <property type="term" value="P:translation"/>
    <property type="evidence" value="ECO:0007669"/>
    <property type="project" value="UniProtKB-UniRule"/>
</dbReference>
<dbReference type="GO" id="GO:0016740">
    <property type="term" value="F:transferase activity"/>
    <property type="evidence" value="ECO:0007669"/>
    <property type="project" value="UniProtKB-KW"/>
</dbReference>
<dbReference type="GO" id="GO:0070681">
    <property type="term" value="P:glutaminyl-tRNAGln biosynthesis via transamidation"/>
    <property type="evidence" value="ECO:0007669"/>
    <property type="project" value="TreeGrafter"/>
</dbReference>
<evidence type="ECO:0000256" key="4">
    <source>
        <dbReference type="ARBA" id="ARBA00047380"/>
    </source>
</evidence>
<proteinExistence type="inferred from homology"/>
<dbReference type="Gene3D" id="1.10.20.60">
    <property type="entry name" value="Glu-tRNAGln amidotransferase C subunit, N-terminal domain"/>
    <property type="match status" value="1"/>
</dbReference>
<dbReference type="KEGG" id="amic:Ami3637_13735"/>
<dbReference type="InterPro" id="IPR003837">
    <property type="entry name" value="GatC"/>
</dbReference>
<keyword evidence="8" id="KW-1185">Reference proteome</keyword>
<dbReference type="InterPro" id="IPR036113">
    <property type="entry name" value="Asp/Glu-ADT_sf_sub_c"/>
</dbReference>
<dbReference type="Proteomes" id="UP000463883">
    <property type="component" value="Chromosome"/>
</dbReference>
<keyword evidence="6" id="KW-0648">Protein biosynthesis</keyword>
<comment type="function">
    <text evidence="3 6">Allows the formation of correctly charged Asn-tRNA(Asn) or Gln-tRNA(Gln) through the transamidation of misacylated Asp-tRNA(Asn) or Glu-tRNA(Gln) in organisms which lack either or both of asparaginyl-tRNA or glutaminyl-tRNA synthetases. The reaction takes place in the presence of glutamine and ATP through an activated phospho-Asp-tRNA(Asn) or phospho-Glu-tRNA(Gln).</text>
</comment>
<dbReference type="SUPFAM" id="SSF141000">
    <property type="entry name" value="Glu-tRNAGln amidotransferase C subunit"/>
    <property type="match status" value="1"/>
</dbReference>
<protein>
    <recommendedName>
        <fullName evidence="6">Aspartyl/glutamyl-tRNA(Asn/Gln) amidotransferase subunit C</fullName>
        <shortName evidence="6">Asp/Glu-ADT subunit C</shortName>
        <ecNumber evidence="6">6.3.5.-</ecNumber>
    </recommendedName>
</protein>
<organism evidence="7 8">
    <name type="scientific">Aminipila terrae</name>
    <dbReference type="NCBI Taxonomy" id="2697030"/>
    <lineage>
        <taxon>Bacteria</taxon>
        <taxon>Bacillati</taxon>
        <taxon>Bacillota</taxon>
        <taxon>Clostridia</taxon>
        <taxon>Peptostreptococcales</taxon>
        <taxon>Anaerovoracaceae</taxon>
        <taxon>Aminipila</taxon>
    </lineage>
</organism>
<reference evidence="7 8" key="1">
    <citation type="submission" date="2020-01" db="EMBL/GenBank/DDBJ databases">
        <title>Genomic analysis of Aminipila sp. CBA3637.</title>
        <authorList>
            <person name="Kim Y.B."/>
            <person name="Roh S.W."/>
        </authorList>
    </citation>
    <scope>NUCLEOTIDE SEQUENCE [LARGE SCALE GENOMIC DNA]</scope>
    <source>
        <strain evidence="7 8">CBA3637</strain>
    </source>
</reference>
<keyword evidence="7" id="KW-0808">Transferase</keyword>
<evidence type="ECO:0000256" key="2">
    <source>
        <dbReference type="ARBA" id="ARBA00011123"/>
    </source>
</evidence>
<sequence>MIITDSLIDYISDLSRLELEEEEKQRAKKDLTDILNYMDKLNELDTKGMSEMSHPFDNLNCFREDDVTNRDKREEMLMNAPDCKGDYFKVHKTVE</sequence>
<evidence type="ECO:0000313" key="7">
    <source>
        <dbReference type="EMBL" id="QHI73296.1"/>
    </source>
</evidence>
<dbReference type="GO" id="GO:0005524">
    <property type="term" value="F:ATP binding"/>
    <property type="evidence" value="ECO:0007669"/>
    <property type="project" value="UniProtKB-KW"/>
</dbReference>
<keyword evidence="6" id="KW-0067">ATP-binding</keyword>
<evidence type="ECO:0000256" key="6">
    <source>
        <dbReference type="HAMAP-Rule" id="MF_00122"/>
    </source>
</evidence>
<keyword evidence="6" id="KW-0436">Ligase</keyword>
<comment type="subunit">
    <text evidence="2 6">Heterotrimer of A, B and C subunits.</text>
</comment>
<comment type="catalytic activity">
    <reaction evidence="4 6">
        <text>L-aspartyl-tRNA(Asn) + L-glutamine + ATP + H2O = L-asparaginyl-tRNA(Asn) + L-glutamate + ADP + phosphate + 2 H(+)</text>
        <dbReference type="Rhea" id="RHEA:14513"/>
        <dbReference type="Rhea" id="RHEA-COMP:9674"/>
        <dbReference type="Rhea" id="RHEA-COMP:9677"/>
        <dbReference type="ChEBI" id="CHEBI:15377"/>
        <dbReference type="ChEBI" id="CHEBI:15378"/>
        <dbReference type="ChEBI" id="CHEBI:29985"/>
        <dbReference type="ChEBI" id="CHEBI:30616"/>
        <dbReference type="ChEBI" id="CHEBI:43474"/>
        <dbReference type="ChEBI" id="CHEBI:58359"/>
        <dbReference type="ChEBI" id="CHEBI:78515"/>
        <dbReference type="ChEBI" id="CHEBI:78516"/>
        <dbReference type="ChEBI" id="CHEBI:456216"/>
    </reaction>
</comment>
<evidence type="ECO:0000256" key="1">
    <source>
        <dbReference type="ARBA" id="ARBA00010757"/>
    </source>
</evidence>
<accession>A0A6P1MNP6</accession>
<dbReference type="RefSeq" id="WP_162363061.1">
    <property type="nucleotide sequence ID" value="NZ_CP047591.1"/>
</dbReference>
<evidence type="ECO:0000313" key="8">
    <source>
        <dbReference type="Proteomes" id="UP000463883"/>
    </source>
</evidence>
<dbReference type="GO" id="GO:0050567">
    <property type="term" value="F:glutaminyl-tRNA synthase (glutamine-hydrolyzing) activity"/>
    <property type="evidence" value="ECO:0007669"/>
    <property type="project" value="UniProtKB-UniRule"/>
</dbReference>
<comment type="similarity">
    <text evidence="1 6">Belongs to the GatC family.</text>
</comment>
<dbReference type="PANTHER" id="PTHR15004:SF0">
    <property type="entry name" value="GLUTAMYL-TRNA(GLN) AMIDOTRANSFERASE SUBUNIT C, MITOCHONDRIAL"/>
    <property type="match status" value="1"/>
</dbReference>
<dbReference type="HAMAP" id="MF_00122">
    <property type="entry name" value="GatC"/>
    <property type="match status" value="1"/>
</dbReference>
<dbReference type="AlphaFoldDB" id="A0A6P1MNP6"/>
<evidence type="ECO:0000256" key="3">
    <source>
        <dbReference type="ARBA" id="ARBA00024799"/>
    </source>
</evidence>
<dbReference type="Pfam" id="PF02686">
    <property type="entry name" value="GatC"/>
    <property type="match status" value="1"/>
</dbReference>
<keyword evidence="6" id="KW-0547">Nucleotide-binding</keyword>